<dbReference type="EMBL" id="BMAO01003848">
    <property type="protein sequence ID" value="GFQ90611.1"/>
    <property type="molecule type" value="Genomic_DNA"/>
</dbReference>
<evidence type="ECO:0000313" key="3">
    <source>
        <dbReference type="Proteomes" id="UP000887116"/>
    </source>
</evidence>
<organism evidence="2 3">
    <name type="scientific">Trichonephila clavata</name>
    <name type="common">Joro spider</name>
    <name type="synonym">Nephila clavata</name>
    <dbReference type="NCBI Taxonomy" id="2740835"/>
    <lineage>
        <taxon>Eukaryota</taxon>
        <taxon>Metazoa</taxon>
        <taxon>Ecdysozoa</taxon>
        <taxon>Arthropoda</taxon>
        <taxon>Chelicerata</taxon>
        <taxon>Arachnida</taxon>
        <taxon>Araneae</taxon>
        <taxon>Araneomorphae</taxon>
        <taxon>Entelegynae</taxon>
        <taxon>Araneoidea</taxon>
        <taxon>Nephilidae</taxon>
        <taxon>Trichonephila</taxon>
    </lineage>
</organism>
<sequence length="88" mass="10087">MFLRDRTFHTMYTLSVLKGTRRSILGETRNKNSCQSLGDRGGRSTVLDRYLALEAFQLRELKKSGFAEKNPNRLERKMPGKKLPSIGL</sequence>
<evidence type="ECO:0000256" key="1">
    <source>
        <dbReference type="SAM" id="MobiDB-lite"/>
    </source>
</evidence>
<keyword evidence="3" id="KW-1185">Reference proteome</keyword>
<comment type="caution">
    <text evidence="2">The sequence shown here is derived from an EMBL/GenBank/DDBJ whole genome shotgun (WGS) entry which is preliminary data.</text>
</comment>
<protein>
    <submittedName>
        <fullName evidence="2">Uncharacterized protein</fullName>
    </submittedName>
</protein>
<reference evidence="2" key="1">
    <citation type="submission" date="2020-07" db="EMBL/GenBank/DDBJ databases">
        <title>Multicomponent nature underlies the extraordinary mechanical properties of spider dragline silk.</title>
        <authorList>
            <person name="Kono N."/>
            <person name="Nakamura H."/>
            <person name="Mori M."/>
            <person name="Yoshida Y."/>
            <person name="Ohtoshi R."/>
            <person name="Malay A.D."/>
            <person name="Moran D.A.P."/>
            <person name="Tomita M."/>
            <person name="Numata K."/>
            <person name="Arakawa K."/>
        </authorList>
    </citation>
    <scope>NUCLEOTIDE SEQUENCE</scope>
</reference>
<feature type="region of interest" description="Disordered" evidence="1">
    <location>
        <begin position="67"/>
        <end position="88"/>
    </location>
</feature>
<evidence type="ECO:0000313" key="2">
    <source>
        <dbReference type="EMBL" id="GFQ90611.1"/>
    </source>
</evidence>
<proteinExistence type="predicted"/>
<accession>A0A8X6FWV4</accession>
<feature type="compositionally biased region" description="Basic and acidic residues" evidence="1">
    <location>
        <begin position="67"/>
        <end position="78"/>
    </location>
</feature>
<dbReference type="Proteomes" id="UP000887116">
    <property type="component" value="Unassembled WGS sequence"/>
</dbReference>
<name>A0A8X6FWV4_TRICU</name>
<gene>
    <name evidence="2" type="ORF">TNCT_212171</name>
</gene>
<dbReference type="AlphaFoldDB" id="A0A8X6FWV4"/>